<dbReference type="GO" id="GO:0003924">
    <property type="term" value="F:GTPase activity"/>
    <property type="evidence" value="ECO:0007669"/>
    <property type="project" value="InterPro"/>
</dbReference>
<proteinExistence type="predicted"/>
<dbReference type="GO" id="GO:0005525">
    <property type="term" value="F:GTP binding"/>
    <property type="evidence" value="ECO:0007669"/>
    <property type="project" value="InterPro"/>
</dbReference>
<dbReference type="Pfam" id="PF00071">
    <property type="entry name" value="Ras"/>
    <property type="match status" value="1"/>
</dbReference>
<reference evidence="1" key="1">
    <citation type="journal article" date="2020" name="New Phytol.">
        <title>Comparative genomics reveals dynamic genome evolution in host specialist ectomycorrhizal fungi.</title>
        <authorList>
            <person name="Lofgren L.A."/>
            <person name="Nguyen N.H."/>
            <person name="Vilgalys R."/>
            <person name="Ruytinx J."/>
            <person name="Liao H.L."/>
            <person name="Branco S."/>
            <person name="Kuo A."/>
            <person name="LaButti K."/>
            <person name="Lipzen A."/>
            <person name="Andreopoulos W."/>
            <person name="Pangilinan J."/>
            <person name="Riley R."/>
            <person name="Hundley H."/>
            <person name="Na H."/>
            <person name="Barry K."/>
            <person name="Grigoriev I.V."/>
            <person name="Stajich J.E."/>
            <person name="Kennedy P.G."/>
        </authorList>
    </citation>
    <scope>NUCLEOTIDE SEQUENCE</scope>
    <source>
        <strain evidence="1">MN1</strain>
    </source>
</reference>
<feature type="non-terminal residue" evidence="1">
    <location>
        <position position="65"/>
    </location>
</feature>
<dbReference type="InterPro" id="IPR027417">
    <property type="entry name" value="P-loop_NTPase"/>
</dbReference>
<dbReference type="InterPro" id="IPR001806">
    <property type="entry name" value="Small_GTPase"/>
</dbReference>
<comment type="caution">
    <text evidence="1">The sequence shown here is derived from an EMBL/GenBank/DDBJ whole genome shotgun (WGS) entry which is preliminary data.</text>
</comment>
<dbReference type="SUPFAM" id="SSF52540">
    <property type="entry name" value="P-loop containing nucleoside triphosphate hydrolases"/>
    <property type="match status" value="1"/>
</dbReference>
<feature type="non-terminal residue" evidence="1">
    <location>
        <position position="1"/>
    </location>
</feature>
<evidence type="ECO:0000313" key="1">
    <source>
        <dbReference type="EMBL" id="KAG1825491.1"/>
    </source>
</evidence>
<accession>A0A9P7JJ44</accession>
<dbReference type="RefSeq" id="XP_041198744.1">
    <property type="nucleotide sequence ID" value="XM_041329505.1"/>
</dbReference>
<evidence type="ECO:0000313" key="2">
    <source>
        <dbReference type="Proteomes" id="UP000807769"/>
    </source>
</evidence>
<keyword evidence="2" id="KW-1185">Reference proteome</keyword>
<protein>
    <submittedName>
        <fullName evidence="1">Uncharacterized protein</fullName>
    </submittedName>
</protein>
<dbReference type="OrthoDB" id="2674185at2759"/>
<sequence length="65" mass="7328">VGKSILALRFSHDSLSPGFISTIGLEFKGRHMKVEARSRAIAKASYRRIYGIVMVYDVTNQTVFH</sequence>
<dbReference type="Proteomes" id="UP000807769">
    <property type="component" value="Unassembled WGS sequence"/>
</dbReference>
<gene>
    <name evidence="1" type="ORF">BJ212DRAFT_1232086</name>
</gene>
<dbReference type="Gene3D" id="3.40.50.300">
    <property type="entry name" value="P-loop containing nucleotide triphosphate hydrolases"/>
    <property type="match status" value="1"/>
</dbReference>
<name>A0A9P7JJ44_9AGAM</name>
<dbReference type="AlphaFoldDB" id="A0A9P7JJ44"/>
<organism evidence="1 2">
    <name type="scientific">Suillus subaureus</name>
    <dbReference type="NCBI Taxonomy" id="48587"/>
    <lineage>
        <taxon>Eukaryota</taxon>
        <taxon>Fungi</taxon>
        <taxon>Dikarya</taxon>
        <taxon>Basidiomycota</taxon>
        <taxon>Agaricomycotina</taxon>
        <taxon>Agaricomycetes</taxon>
        <taxon>Agaricomycetidae</taxon>
        <taxon>Boletales</taxon>
        <taxon>Suillineae</taxon>
        <taxon>Suillaceae</taxon>
        <taxon>Suillus</taxon>
    </lineage>
</organism>
<dbReference type="GeneID" id="64623522"/>
<dbReference type="EMBL" id="JABBWG010000002">
    <property type="protein sequence ID" value="KAG1825491.1"/>
    <property type="molecule type" value="Genomic_DNA"/>
</dbReference>